<keyword evidence="8" id="KW-0547">Nucleotide-binding</keyword>
<name>A0ABD1XEN5_9LAMI</name>
<keyword evidence="9" id="KW-0611">Plant defense</keyword>
<dbReference type="InterPro" id="IPR002182">
    <property type="entry name" value="NB-ARC"/>
</dbReference>
<evidence type="ECO:0000256" key="4">
    <source>
        <dbReference type="ARBA" id="ARBA00022490"/>
    </source>
</evidence>
<comment type="subcellular location">
    <subcellularLocation>
        <location evidence="2">Cytoplasm</location>
    </subcellularLocation>
</comment>
<dbReference type="Gene3D" id="3.80.10.10">
    <property type="entry name" value="Ribonuclease Inhibitor"/>
    <property type="match status" value="1"/>
</dbReference>
<comment type="function">
    <text evidence="1">Confers resistance to late blight (Phytophthora infestans) races carrying the avirulence gene Avr1. Resistance proteins guard the plant against pathogens that contain an appropriate avirulence protein via an indirect interaction with this avirulence protein. That triggers a defense system including the hypersensitive response, which restricts the pathogen growth.</text>
</comment>
<dbReference type="SUPFAM" id="SSF52058">
    <property type="entry name" value="L domain-like"/>
    <property type="match status" value="1"/>
</dbReference>
<dbReference type="InterPro" id="IPR036388">
    <property type="entry name" value="WH-like_DNA-bd_sf"/>
</dbReference>
<dbReference type="InterPro" id="IPR055414">
    <property type="entry name" value="LRR_R13L4/SHOC2-like"/>
</dbReference>
<accession>A0ABD1XEN5</accession>
<dbReference type="GO" id="GO:0005737">
    <property type="term" value="C:cytoplasm"/>
    <property type="evidence" value="ECO:0007669"/>
    <property type="project" value="UniProtKB-SubCell"/>
</dbReference>
<dbReference type="InterPro" id="IPR042197">
    <property type="entry name" value="Apaf_helical"/>
</dbReference>
<evidence type="ECO:0000259" key="11">
    <source>
        <dbReference type="Pfam" id="PF00931"/>
    </source>
</evidence>
<dbReference type="InterPro" id="IPR044974">
    <property type="entry name" value="Disease_R_plants"/>
</dbReference>
<evidence type="ECO:0000259" key="12">
    <source>
        <dbReference type="Pfam" id="PF23559"/>
    </source>
</evidence>
<dbReference type="GO" id="GO:0005524">
    <property type="term" value="F:ATP binding"/>
    <property type="evidence" value="ECO:0007669"/>
    <property type="project" value="UniProtKB-KW"/>
</dbReference>
<dbReference type="Gene3D" id="1.10.10.10">
    <property type="entry name" value="Winged helix-like DNA-binding domain superfamily/Winged helix DNA-binding domain"/>
    <property type="match status" value="1"/>
</dbReference>
<dbReference type="SUPFAM" id="SSF52540">
    <property type="entry name" value="P-loop containing nucleoside triphosphate hydrolases"/>
    <property type="match status" value="1"/>
</dbReference>
<gene>
    <name evidence="14" type="ORF">Fot_03779</name>
</gene>
<feature type="domain" description="NB-ARC" evidence="11">
    <location>
        <begin position="544"/>
        <end position="716"/>
    </location>
</feature>
<evidence type="ECO:0000256" key="9">
    <source>
        <dbReference type="ARBA" id="ARBA00022821"/>
    </source>
</evidence>
<reference evidence="15" key="1">
    <citation type="submission" date="2024-07" db="EMBL/GenBank/DDBJ databases">
        <title>Two chromosome-level genome assemblies of Korean endemic species Abeliophyllum distichum and Forsythia ovata (Oleaceae).</title>
        <authorList>
            <person name="Jang H."/>
        </authorList>
    </citation>
    <scope>NUCLEOTIDE SEQUENCE [LARGE SCALE GENOMIC DNA]</scope>
</reference>
<dbReference type="FunFam" id="1.10.10.10:FF:000322">
    <property type="entry name" value="Probable disease resistance protein At1g63360"/>
    <property type="match status" value="1"/>
</dbReference>
<evidence type="ECO:0000313" key="15">
    <source>
        <dbReference type="Proteomes" id="UP001604277"/>
    </source>
</evidence>
<evidence type="ECO:0000256" key="6">
    <source>
        <dbReference type="ARBA" id="ARBA00022667"/>
    </source>
</evidence>
<keyword evidence="15" id="KW-1185">Reference proteome</keyword>
<dbReference type="PANTHER" id="PTHR23155:SF1152">
    <property type="entry name" value="AAA+ ATPASE DOMAIN-CONTAINING PROTEIN"/>
    <property type="match status" value="1"/>
</dbReference>
<feature type="domain" description="Disease resistance R13L4/SHOC-2-like LRR" evidence="13">
    <location>
        <begin position="934"/>
        <end position="1237"/>
    </location>
</feature>
<keyword evidence="4" id="KW-0963">Cytoplasm</keyword>
<dbReference type="Pfam" id="PF00931">
    <property type="entry name" value="NB-ARC"/>
    <property type="match status" value="1"/>
</dbReference>
<dbReference type="Gene3D" id="1.20.5.4130">
    <property type="match status" value="1"/>
</dbReference>
<evidence type="ECO:0000256" key="2">
    <source>
        <dbReference type="ARBA" id="ARBA00004496"/>
    </source>
</evidence>
<dbReference type="CDD" id="cd14798">
    <property type="entry name" value="RX-CC_like"/>
    <property type="match status" value="1"/>
</dbReference>
<dbReference type="PANTHER" id="PTHR23155">
    <property type="entry name" value="DISEASE RESISTANCE PROTEIN RP"/>
    <property type="match status" value="1"/>
</dbReference>
<feature type="domain" description="Disease resistance protein winged helix" evidence="12">
    <location>
        <begin position="799"/>
        <end position="868"/>
    </location>
</feature>
<organism evidence="14 15">
    <name type="scientific">Forsythia ovata</name>
    <dbReference type="NCBI Taxonomy" id="205694"/>
    <lineage>
        <taxon>Eukaryota</taxon>
        <taxon>Viridiplantae</taxon>
        <taxon>Streptophyta</taxon>
        <taxon>Embryophyta</taxon>
        <taxon>Tracheophyta</taxon>
        <taxon>Spermatophyta</taxon>
        <taxon>Magnoliopsida</taxon>
        <taxon>eudicotyledons</taxon>
        <taxon>Gunneridae</taxon>
        <taxon>Pentapetalae</taxon>
        <taxon>asterids</taxon>
        <taxon>lamiids</taxon>
        <taxon>Lamiales</taxon>
        <taxon>Oleaceae</taxon>
        <taxon>Forsythieae</taxon>
        <taxon>Forsythia</taxon>
    </lineage>
</organism>
<evidence type="ECO:0000313" key="14">
    <source>
        <dbReference type="EMBL" id="KAL2559040.1"/>
    </source>
</evidence>
<dbReference type="EMBL" id="JBFOLJ010000001">
    <property type="protein sequence ID" value="KAL2559040.1"/>
    <property type="molecule type" value="Genomic_DNA"/>
</dbReference>
<keyword evidence="7" id="KW-0677">Repeat</keyword>
<dbReference type="Gene3D" id="3.40.50.300">
    <property type="entry name" value="P-loop containing nucleotide triphosphate hydrolases"/>
    <property type="match status" value="1"/>
</dbReference>
<dbReference type="InterPro" id="IPR058922">
    <property type="entry name" value="WHD_DRP"/>
</dbReference>
<dbReference type="Pfam" id="PF23559">
    <property type="entry name" value="WHD_DRP"/>
    <property type="match status" value="1"/>
</dbReference>
<proteinExistence type="inferred from homology"/>
<dbReference type="Proteomes" id="UP001604277">
    <property type="component" value="Unassembled WGS sequence"/>
</dbReference>
<dbReference type="InterPro" id="IPR027417">
    <property type="entry name" value="P-loop_NTPase"/>
</dbReference>
<keyword evidence="5" id="KW-0433">Leucine-rich repeat</keyword>
<protein>
    <submittedName>
        <fullName evidence="14">Late blight resistance protein R1-A</fullName>
    </submittedName>
</protein>
<dbReference type="InterPro" id="IPR038005">
    <property type="entry name" value="RX-like_CC"/>
</dbReference>
<dbReference type="Pfam" id="PF23598">
    <property type="entry name" value="LRR_14"/>
    <property type="match status" value="1"/>
</dbReference>
<evidence type="ECO:0000259" key="13">
    <source>
        <dbReference type="Pfam" id="PF23598"/>
    </source>
</evidence>
<dbReference type="GO" id="GO:0009626">
    <property type="term" value="P:plant-type hypersensitive response"/>
    <property type="evidence" value="ECO:0007669"/>
    <property type="project" value="UniProtKB-KW"/>
</dbReference>
<keyword evidence="6" id="KW-0381">Hypersensitive response</keyword>
<dbReference type="FunFam" id="3.40.50.300:FF:001091">
    <property type="entry name" value="Probable disease resistance protein At1g61300"/>
    <property type="match status" value="1"/>
</dbReference>
<evidence type="ECO:0000256" key="1">
    <source>
        <dbReference type="ARBA" id="ARBA00002074"/>
    </source>
</evidence>
<evidence type="ECO:0000256" key="8">
    <source>
        <dbReference type="ARBA" id="ARBA00022741"/>
    </source>
</evidence>
<dbReference type="PRINTS" id="PR00364">
    <property type="entry name" value="DISEASERSIST"/>
</dbReference>
<evidence type="ECO:0000256" key="7">
    <source>
        <dbReference type="ARBA" id="ARBA00022737"/>
    </source>
</evidence>
<comment type="caution">
    <text evidence="14">The sequence shown here is derived from an EMBL/GenBank/DDBJ whole genome shotgun (WGS) entry which is preliminary data.</text>
</comment>
<evidence type="ECO:0000256" key="3">
    <source>
        <dbReference type="ARBA" id="ARBA00008894"/>
    </source>
</evidence>
<dbReference type="Gene3D" id="1.10.8.430">
    <property type="entry name" value="Helical domain of apoptotic protease-activating factors"/>
    <property type="match status" value="1"/>
</dbReference>
<dbReference type="InterPro" id="IPR032675">
    <property type="entry name" value="LRR_dom_sf"/>
</dbReference>
<comment type="similarity">
    <text evidence="3">Belongs to the disease resistance NB-LRR family.</text>
</comment>
<evidence type="ECO:0000256" key="10">
    <source>
        <dbReference type="ARBA" id="ARBA00022840"/>
    </source>
</evidence>
<sequence length="1283" mass="148239">MDSTSSGDVTKLLEYLDNCRGLISTVDHAEILIDHQIHTIKMDLRFFRTFFKWREGKASFQMYGKQITDFVQNAASELHSLCLRPTTDGSMAGDLGLFVSNLIEEMEEYKEDIRSFYTYRYLESLLSAPMTKEILKELVDALLENLKDLQICETDLIVSVKKQIVALEEKVIFVRNFLSWLVDQRDSKDGIQNEKLTGLLTHIESVISSAVHFSYFCFVYKVDKNAHLKCNISYMVWMIKNIEPEVREIYVGYLKDSKSSEPDSLPVNLLTVVSIDSLLDNLMQLLKSESTFMVPLKDKIATFDQELRFLRALLVDPSPRKHDNHEEVDGLLTNIEALISDAESAIHSFYLDEMKEETTNDMNLMLSAFLDKIKLIKSEVRNHYIEVPRKSQFKFLGKDELGFIDLVLENLDELLKCRVDSIVSLQHQVQIFHGELMCLRLLLKDILENCNKYERSEITEHVIDVAHEAEYVINSYVVRDGPSWYHMLKLSDLLEELKLIKTELRENFNTTRYNNTVHNMQKTTPLVSSQAHTVTNEEVVVGFEDQAHKLIERLVGGTTQLDVVSIVGMPGLGKTTLARKVYNDPNISRYFHVCAWCCVSQVYQKRGLLLDILNNVVEVTDRVHKMSDEDLAEQLYKGLKGRKYLIVMDDMWNIDAWNDLRRYFPKDQNGSRVMITSRIHKVALQAKQYSSPHSLRLFSDEESWKLLQEKLFKTESCPMELVKIGKQIARNCKGLPLAVILIAGILARMDQNIDQWKQVAASLSTFIVNDSRQCLDILELSYEHLPDHLRPCFLYFGAFAEDKEIPVQKLLRLWIAEGLVQKSEVKGPEEVAEDYLMDLVGCSLVIVEKIRSKGGVKTCRVHDLLHNLSVAKAKEEKFLQRINGRNELYAPYLGGSDDNVSYHSFYSSAPEQPRLCIHSMRKDFAEWKPYHKHVRSLLFFATAEEYFVSTLDPFNFSFIFYSLKLLKVLDISRVSMRTFPSIELLVYLRYLAVRGEMNSIPSSIVNLTNLETLFVKGVRGEVVLPDTIWEMVNLRQVLIEDRASIRFLIKRNSLQLHNLTTLGTPSVFNDKDTEVIIRGFPNLRKFKCIFMESWDSISHCNRFPALDFLDKLESLKISYYGKVRNPCKFMFPSSLKKLTLTKFRLPWNEISQIGRLPNLEVLKLLFKSFEGQRWDMKDEEFLNLKYLKLDNLDIAQWNASSDHFPCLQRLVLLRCKQLEELPSCLGDIPTLQVIEMQWCSPSAAESARQIQENQNDIGNDEDFKLFTISPNSNKTLISTFINE</sequence>
<evidence type="ECO:0000256" key="5">
    <source>
        <dbReference type="ARBA" id="ARBA00022614"/>
    </source>
</evidence>
<keyword evidence="10" id="KW-0067">ATP-binding</keyword>
<dbReference type="GO" id="GO:0051607">
    <property type="term" value="P:defense response to virus"/>
    <property type="evidence" value="ECO:0007669"/>
    <property type="project" value="UniProtKB-ARBA"/>
</dbReference>